<accession>A0A814H4L7</accession>
<keyword evidence="4" id="KW-1185">Reference proteome</keyword>
<keyword evidence="1" id="KW-0175">Coiled coil</keyword>
<dbReference type="EMBL" id="CAJNOJ010000063">
    <property type="protein sequence ID" value="CAF1004969.1"/>
    <property type="molecule type" value="Genomic_DNA"/>
</dbReference>
<gene>
    <name evidence="3" type="ORF">EDS130_LOCUS15080</name>
    <name evidence="2" type="ORF">XAT740_LOCUS10109</name>
</gene>
<evidence type="ECO:0008006" key="6">
    <source>
        <dbReference type="Google" id="ProtNLM"/>
    </source>
</evidence>
<dbReference type="AlphaFoldDB" id="A0A814H4L7"/>
<dbReference type="Proteomes" id="UP000663828">
    <property type="component" value="Unassembled WGS sequence"/>
</dbReference>
<evidence type="ECO:0000256" key="1">
    <source>
        <dbReference type="SAM" id="Coils"/>
    </source>
</evidence>
<feature type="coiled-coil region" evidence="1">
    <location>
        <begin position="119"/>
        <end position="146"/>
    </location>
</feature>
<evidence type="ECO:0000313" key="5">
    <source>
        <dbReference type="Proteomes" id="UP000663852"/>
    </source>
</evidence>
<protein>
    <recommendedName>
        <fullName evidence="6">B box-type domain-containing protein</fullName>
    </recommendedName>
</protein>
<dbReference type="OrthoDB" id="10043161at2759"/>
<sequence length="185" mass="21958">MATAIDKTQCCLCNKHKIIYPCPGCSNQFCFEDLVRHRQKLNEEFNAIINDYDQFGENIHQLKQNLHDSPFVKRINQWEIDSIELIQRTAQRCRRTIIEEIQVFIYDIEEKFKKLIGEIKYLQEENEVNENNLKDLKEKLIKITKEFYGPSTISLSKKDIYKISSRKFQLNQQKNHISANGNKMV</sequence>
<evidence type="ECO:0000313" key="2">
    <source>
        <dbReference type="EMBL" id="CAF0940880.1"/>
    </source>
</evidence>
<evidence type="ECO:0000313" key="3">
    <source>
        <dbReference type="EMBL" id="CAF1004969.1"/>
    </source>
</evidence>
<proteinExistence type="predicted"/>
<dbReference type="EMBL" id="CAJNOR010000534">
    <property type="protein sequence ID" value="CAF0940880.1"/>
    <property type="molecule type" value="Genomic_DNA"/>
</dbReference>
<organism evidence="3 5">
    <name type="scientific">Adineta ricciae</name>
    <name type="common">Rotifer</name>
    <dbReference type="NCBI Taxonomy" id="249248"/>
    <lineage>
        <taxon>Eukaryota</taxon>
        <taxon>Metazoa</taxon>
        <taxon>Spiralia</taxon>
        <taxon>Gnathifera</taxon>
        <taxon>Rotifera</taxon>
        <taxon>Eurotatoria</taxon>
        <taxon>Bdelloidea</taxon>
        <taxon>Adinetida</taxon>
        <taxon>Adinetidae</taxon>
        <taxon>Adineta</taxon>
    </lineage>
</organism>
<dbReference type="Proteomes" id="UP000663852">
    <property type="component" value="Unassembled WGS sequence"/>
</dbReference>
<name>A0A814H4L7_ADIRI</name>
<reference evidence="3" key="1">
    <citation type="submission" date="2021-02" db="EMBL/GenBank/DDBJ databases">
        <authorList>
            <person name="Nowell W R."/>
        </authorList>
    </citation>
    <scope>NUCLEOTIDE SEQUENCE</scope>
</reference>
<comment type="caution">
    <text evidence="3">The sequence shown here is derived from an EMBL/GenBank/DDBJ whole genome shotgun (WGS) entry which is preliminary data.</text>
</comment>
<evidence type="ECO:0000313" key="4">
    <source>
        <dbReference type="Proteomes" id="UP000663828"/>
    </source>
</evidence>